<dbReference type="SUPFAM" id="SSF53474">
    <property type="entry name" value="alpha/beta-Hydrolases"/>
    <property type="match status" value="1"/>
</dbReference>
<reference evidence="3" key="1">
    <citation type="submission" date="2022-07" db="EMBL/GenBank/DDBJ databases">
        <title>Phylogenomic reconstructions and comparative analyses of Kickxellomycotina fungi.</title>
        <authorList>
            <person name="Reynolds N.K."/>
            <person name="Stajich J.E."/>
            <person name="Barry K."/>
            <person name="Grigoriev I.V."/>
            <person name="Crous P."/>
            <person name="Smith M.E."/>
        </authorList>
    </citation>
    <scope>NUCLEOTIDE SEQUENCE</scope>
    <source>
        <strain evidence="3">BCRC 34297</strain>
    </source>
</reference>
<evidence type="ECO:0000313" key="3">
    <source>
        <dbReference type="EMBL" id="KAJ2751434.1"/>
    </source>
</evidence>
<feature type="domain" description="Alpha/beta hydrolase fold-3" evidence="2">
    <location>
        <begin position="142"/>
        <end position="339"/>
    </location>
</feature>
<sequence length="374" mass="41520">MVDISDMLDSVACASTMPGVGDAEVTDDECVMARAISHGLFGNLVNHKGFPETLPSDELSIPAKVGSYRIFEYAMPASQQPYKVNGDVFTLKRLNALYSLDRTGKMQGEHSMVVAVSASVASPSNQDIALDDKPMYENEHIMLYMPGGAFISCDTPHSKWVYIRMSQEIGMRVFIPRYHVAPAHIYPRPVHDVYTAFQHLVSRGFRPQNIVMVGGSAGANICLSVLQLLAMEGKSQSIAGCVIVEPCLDLTMSHDSWQRNQDVCVLPYMPPTHPGSMSRVYLGPIDDDTIDAVELLRRPMLSPMFADVAMLPPLQIQVGRDDVLYDECVAFAKRIPTAELITYAGINHYTMFRGRTQLDRFYSNLRKFVDKVTA</sequence>
<comment type="caution">
    <text evidence="3">The sequence shown here is derived from an EMBL/GenBank/DDBJ whole genome shotgun (WGS) entry which is preliminary data.</text>
</comment>
<name>A0A9W8LA05_9FUNG</name>
<dbReference type="PANTHER" id="PTHR48081">
    <property type="entry name" value="AB HYDROLASE SUPERFAMILY PROTEIN C4A8.06C"/>
    <property type="match status" value="1"/>
</dbReference>
<gene>
    <name evidence="3" type="ORF">GGI19_004489</name>
</gene>
<dbReference type="Proteomes" id="UP001140011">
    <property type="component" value="Unassembled WGS sequence"/>
</dbReference>
<organism evidence="3 4">
    <name type="scientific">Coemansia pectinata</name>
    <dbReference type="NCBI Taxonomy" id="1052879"/>
    <lineage>
        <taxon>Eukaryota</taxon>
        <taxon>Fungi</taxon>
        <taxon>Fungi incertae sedis</taxon>
        <taxon>Zoopagomycota</taxon>
        <taxon>Kickxellomycotina</taxon>
        <taxon>Kickxellomycetes</taxon>
        <taxon>Kickxellales</taxon>
        <taxon>Kickxellaceae</taxon>
        <taxon>Coemansia</taxon>
    </lineage>
</organism>
<protein>
    <recommendedName>
        <fullName evidence="2">Alpha/beta hydrolase fold-3 domain-containing protein</fullName>
    </recommendedName>
</protein>
<evidence type="ECO:0000313" key="4">
    <source>
        <dbReference type="Proteomes" id="UP001140011"/>
    </source>
</evidence>
<dbReference type="Gene3D" id="3.40.50.1820">
    <property type="entry name" value="alpha/beta hydrolase"/>
    <property type="match status" value="1"/>
</dbReference>
<keyword evidence="1" id="KW-0378">Hydrolase</keyword>
<dbReference type="GO" id="GO:0016787">
    <property type="term" value="F:hydrolase activity"/>
    <property type="evidence" value="ECO:0007669"/>
    <property type="project" value="UniProtKB-KW"/>
</dbReference>
<dbReference type="AlphaFoldDB" id="A0A9W8LA05"/>
<dbReference type="OrthoDB" id="408631at2759"/>
<dbReference type="EMBL" id="JANBUH010000401">
    <property type="protein sequence ID" value="KAJ2751434.1"/>
    <property type="molecule type" value="Genomic_DNA"/>
</dbReference>
<proteinExistence type="predicted"/>
<accession>A0A9W8LA05</accession>
<evidence type="ECO:0000256" key="1">
    <source>
        <dbReference type="ARBA" id="ARBA00022801"/>
    </source>
</evidence>
<dbReference type="Pfam" id="PF07859">
    <property type="entry name" value="Abhydrolase_3"/>
    <property type="match status" value="1"/>
</dbReference>
<dbReference type="PANTHER" id="PTHR48081:SF8">
    <property type="entry name" value="ALPHA_BETA HYDROLASE FOLD-3 DOMAIN-CONTAINING PROTEIN-RELATED"/>
    <property type="match status" value="1"/>
</dbReference>
<dbReference type="InterPro" id="IPR029058">
    <property type="entry name" value="AB_hydrolase_fold"/>
</dbReference>
<dbReference type="InterPro" id="IPR050300">
    <property type="entry name" value="GDXG_lipolytic_enzyme"/>
</dbReference>
<dbReference type="InterPro" id="IPR013094">
    <property type="entry name" value="AB_hydrolase_3"/>
</dbReference>
<keyword evidence="4" id="KW-1185">Reference proteome</keyword>
<evidence type="ECO:0000259" key="2">
    <source>
        <dbReference type="Pfam" id="PF07859"/>
    </source>
</evidence>